<feature type="compositionally biased region" description="Basic residues" evidence="1">
    <location>
        <begin position="179"/>
        <end position="197"/>
    </location>
</feature>
<feature type="compositionally biased region" description="Polar residues" evidence="1">
    <location>
        <begin position="9"/>
        <end position="24"/>
    </location>
</feature>
<accession>A0A1D3D0J8</accession>
<dbReference type="EMBL" id="JROU02001260">
    <property type="protein sequence ID" value="OEH76976.1"/>
    <property type="molecule type" value="Genomic_DNA"/>
</dbReference>
<name>A0A1D3D0J8_9EIME</name>
<dbReference type="VEuPathDB" id="ToxoDB:LOC34622912"/>
<feature type="compositionally biased region" description="Low complexity" evidence="1">
    <location>
        <begin position="169"/>
        <end position="178"/>
    </location>
</feature>
<dbReference type="Proteomes" id="UP000095192">
    <property type="component" value="Unassembled WGS sequence"/>
</dbReference>
<evidence type="ECO:0000313" key="3">
    <source>
        <dbReference type="Proteomes" id="UP000095192"/>
    </source>
</evidence>
<reference evidence="2 3" key="1">
    <citation type="journal article" date="2016" name="BMC Genomics">
        <title>Comparative genomics reveals Cyclospora cayetanensis possesses coccidia-like metabolism and invasion components but unique surface antigens.</title>
        <authorList>
            <person name="Liu S."/>
            <person name="Wang L."/>
            <person name="Zheng H."/>
            <person name="Xu Z."/>
            <person name="Roellig D.M."/>
            <person name="Li N."/>
            <person name="Frace M.A."/>
            <person name="Tang K."/>
            <person name="Arrowood M.J."/>
            <person name="Moss D.M."/>
            <person name="Zhang L."/>
            <person name="Feng Y."/>
            <person name="Xiao L."/>
        </authorList>
    </citation>
    <scope>NUCLEOTIDE SEQUENCE [LARGE SCALE GENOMIC DNA]</scope>
    <source>
        <strain evidence="2 3">CHN_HEN01</strain>
    </source>
</reference>
<feature type="compositionally biased region" description="Low complexity" evidence="1">
    <location>
        <begin position="97"/>
        <end position="127"/>
    </location>
</feature>
<sequence>MKEGPKAPQDNTPSATGNSGTQCPLLSPLHPPREGDSSGSRLQPREFLDTCSAPVPSEYKATAFAALSGFLHSALAAGGAAAATAAAVPQRLASLAAAAGQTAPHSPAQQQQQKQQQQRQHTQQPQPHVDLEEPLSWRCPFHCSDSRRSPPAPPATGASPRGRHLQRASLPVSGSRNRSSSHRGPLRRHRLSSRRAHQARPYIETNEASDYAEYLALHVEKWREGSFDRLEVEADSVLFDPLQARCKIM</sequence>
<comment type="caution">
    <text evidence="2">The sequence shown here is derived from an EMBL/GenBank/DDBJ whole genome shotgun (WGS) entry which is preliminary data.</text>
</comment>
<gene>
    <name evidence="2" type="ORF">cyc_06831</name>
</gene>
<feature type="region of interest" description="Disordered" evidence="1">
    <location>
        <begin position="97"/>
        <end position="197"/>
    </location>
</feature>
<keyword evidence="3" id="KW-1185">Reference proteome</keyword>
<evidence type="ECO:0000256" key="1">
    <source>
        <dbReference type="SAM" id="MobiDB-lite"/>
    </source>
</evidence>
<dbReference type="InParanoid" id="A0A1D3D0J8"/>
<organism evidence="2 3">
    <name type="scientific">Cyclospora cayetanensis</name>
    <dbReference type="NCBI Taxonomy" id="88456"/>
    <lineage>
        <taxon>Eukaryota</taxon>
        <taxon>Sar</taxon>
        <taxon>Alveolata</taxon>
        <taxon>Apicomplexa</taxon>
        <taxon>Conoidasida</taxon>
        <taxon>Coccidia</taxon>
        <taxon>Eucoccidiorida</taxon>
        <taxon>Eimeriorina</taxon>
        <taxon>Eimeriidae</taxon>
        <taxon>Cyclospora</taxon>
    </lineage>
</organism>
<dbReference type="VEuPathDB" id="ToxoDB:cyc_06831"/>
<protein>
    <submittedName>
        <fullName evidence="2">Uncharacterized protein</fullName>
    </submittedName>
</protein>
<proteinExistence type="predicted"/>
<feature type="region of interest" description="Disordered" evidence="1">
    <location>
        <begin position="1"/>
        <end position="49"/>
    </location>
</feature>
<evidence type="ECO:0000313" key="2">
    <source>
        <dbReference type="EMBL" id="OEH76976.1"/>
    </source>
</evidence>
<dbReference type="AlphaFoldDB" id="A0A1D3D0J8"/>